<feature type="transmembrane region" description="Helical" evidence="5">
    <location>
        <begin position="120"/>
        <end position="140"/>
    </location>
</feature>
<evidence type="ECO:0000256" key="4">
    <source>
        <dbReference type="ARBA" id="ARBA00023136"/>
    </source>
</evidence>
<organism evidence="6 7">
    <name type="scientific">Idiomarina piscisalsi</name>
    <dbReference type="NCBI Taxonomy" id="1096243"/>
    <lineage>
        <taxon>Bacteria</taxon>
        <taxon>Pseudomonadati</taxon>
        <taxon>Pseudomonadota</taxon>
        <taxon>Gammaproteobacteria</taxon>
        <taxon>Alteromonadales</taxon>
        <taxon>Idiomarinaceae</taxon>
        <taxon>Idiomarina</taxon>
    </lineage>
</organism>
<reference evidence="6 7" key="1">
    <citation type="journal article" date="2011" name="Front. Microbiol.">
        <title>Genomic signatures of strain selection and enhancement in Bacillus atrophaeus var. globigii, a historical biowarfare simulant.</title>
        <authorList>
            <person name="Gibbons H.S."/>
            <person name="Broomall S.M."/>
            <person name="McNew L.A."/>
            <person name="Daligault H."/>
            <person name="Chapman C."/>
            <person name="Bruce D."/>
            <person name="Karavis M."/>
            <person name="Krepps M."/>
            <person name="McGregor P.A."/>
            <person name="Hong C."/>
            <person name="Park K.H."/>
            <person name="Akmal A."/>
            <person name="Feldman A."/>
            <person name="Lin J.S."/>
            <person name="Chang W.E."/>
            <person name="Higgs B.W."/>
            <person name="Demirev P."/>
            <person name="Lindquist J."/>
            <person name="Liem A."/>
            <person name="Fochler E."/>
            <person name="Read T.D."/>
            <person name="Tapia R."/>
            <person name="Johnson S."/>
            <person name="Bishop-Lilly K.A."/>
            <person name="Detter C."/>
            <person name="Han C."/>
            <person name="Sozhamannan S."/>
            <person name="Rosenzweig C.N."/>
            <person name="Skowronski E.W."/>
        </authorList>
    </citation>
    <scope>NUCLEOTIDE SEQUENCE [LARGE SCALE GENOMIC DNA]</scope>
    <source>
        <strain evidence="6 7">TPS4-2</strain>
    </source>
</reference>
<keyword evidence="3 5" id="KW-1133">Transmembrane helix</keyword>
<evidence type="ECO:0000256" key="2">
    <source>
        <dbReference type="ARBA" id="ARBA00022692"/>
    </source>
</evidence>
<comment type="caution">
    <text evidence="6">The sequence shown here is derived from an EMBL/GenBank/DDBJ whole genome shotgun (WGS) entry which is preliminary data.</text>
</comment>
<evidence type="ECO:0000256" key="1">
    <source>
        <dbReference type="ARBA" id="ARBA00004370"/>
    </source>
</evidence>
<dbReference type="Pfam" id="PF01124">
    <property type="entry name" value="MAPEG"/>
    <property type="match status" value="1"/>
</dbReference>
<dbReference type="SUPFAM" id="SSF161084">
    <property type="entry name" value="MAPEG domain-like"/>
    <property type="match status" value="1"/>
</dbReference>
<evidence type="ECO:0000313" key="6">
    <source>
        <dbReference type="EMBL" id="RUO67514.1"/>
    </source>
</evidence>
<dbReference type="EMBL" id="PIQA01000001">
    <property type="protein sequence ID" value="RUO67514.1"/>
    <property type="molecule type" value="Genomic_DNA"/>
</dbReference>
<keyword evidence="4 5" id="KW-0472">Membrane</keyword>
<evidence type="ECO:0008006" key="8">
    <source>
        <dbReference type="Google" id="ProtNLM"/>
    </source>
</evidence>
<dbReference type="GO" id="GO:0016020">
    <property type="term" value="C:membrane"/>
    <property type="evidence" value="ECO:0007669"/>
    <property type="project" value="UniProtKB-SubCell"/>
</dbReference>
<evidence type="ECO:0000313" key="7">
    <source>
        <dbReference type="Proteomes" id="UP000288361"/>
    </source>
</evidence>
<sequence>MNGSETYLLAYWGVFAALIILLVQWLVASGRKAKQPGAVPGKINESLSHNSFVFRAHRTFMNSLENYPLMLGTTFLAFFIGASAFWTALLVWVFVGARLIHMVLYYAIATEKNPSPRSYFFMIGLFANIALLVVCGSTLAS</sequence>
<feature type="transmembrane region" description="Helical" evidence="5">
    <location>
        <begin position="6"/>
        <end position="27"/>
    </location>
</feature>
<evidence type="ECO:0000256" key="5">
    <source>
        <dbReference type="SAM" id="Phobius"/>
    </source>
</evidence>
<protein>
    <recommendedName>
        <fullName evidence="8">MAPEG family protein</fullName>
    </recommendedName>
</protein>
<dbReference type="Gene3D" id="1.20.120.550">
    <property type="entry name" value="Membrane associated eicosanoid/glutathione metabolism-like domain"/>
    <property type="match status" value="1"/>
</dbReference>
<dbReference type="Proteomes" id="UP000288361">
    <property type="component" value="Unassembled WGS sequence"/>
</dbReference>
<dbReference type="InterPro" id="IPR001129">
    <property type="entry name" value="Membr-assoc_MAPEG"/>
</dbReference>
<dbReference type="AlphaFoldDB" id="A0A432YW08"/>
<evidence type="ECO:0000256" key="3">
    <source>
        <dbReference type="ARBA" id="ARBA00022989"/>
    </source>
</evidence>
<comment type="subcellular location">
    <subcellularLocation>
        <location evidence="1">Membrane</location>
    </subcellularLocation>
</comment>
<keyword evidence="2 5" id="KW-0812">Transmembrane</keyword>
<proteinExistence type="predicted"/>
<dbReference type="InterPro" id="IPR023352">
    <property type="entry name" value="MAPEG-like_dom_sf"/>
</dbReference>
<accession>A0A432YW08</accession>
<name>A0A432YW08_9GAMM</name>
<gene>
    <name evidence="6" type="ORF">CWI73_01195</name>
</gene>
<dbReference type="RefSeq" id="WP_126751185.1">
    <property type="nucleotide sequence ID" value="NZ_JBHUMT010000016.1"/>
</dbReference>